<dbReference type="AlphaFoldDB" id="A0A2M8G5N3"/>
<dbReference type="InterPro" id="IPR003439">
    <property type="entry name" value="ABC_transporter-like_ATP-bd"/>
</dbReference>
<evidence type="ECO:0000256" key="3">
    <source>
        <dbReference type="ARBA" id="ARBA00022840"/>
    </source>
</evidence>
<gene>
    <name evidence="5" type="ORF">CO018_00120</name>
</gene>
<keyword evidence="1" id="KW-0813">Transport</keyword>
<dbReference type="GO" id="GO:0042626">
    <property type="term" value="F:ATPase-coupled transmembrane transporter activity"/>
    <property type="evidence" value="ECO:0007669"/>
    <property type="project" value="TreeGrafter"/>
</dbReference>
<feature type="non-terminal residue" evidence="5">
    <location>
        <position position="1"/>
    </location>
</feature>
<dbReference type="Proteomes" id="UP000229739">
    <property type="component" value="Unassembled WGS sequence"/>
</dbReference>
<keyword evidence="2" id="KW-0547">Nucleotide-binding</keyword>
<proteinExistence type="predicted"/>
<dbReference type="SUPFAM" id="SSF52540">
    <property type="entry name" value="P-loop containing nucleoside triphosphate hydrolases"/>
    <property type="match status" value="1"/>
</dbReference>
<dbReference type="InterPro" id="IPR050095">
    <property type="entry name" value="ECF_ABC_transporter_ATP-bd"/>
</dbReference>
<dbReference type="Gene3D" id="3.40.50.300">
    <property type="entry name" value="P-loop containing nucleotide triphosphate hydrolases"/>
    <property type="match status" value="1"/>
</dbReference>
<evidence type="ECO:0000313" key="6">
    <source>
        <dbReference type="Proteomes" id="UP000229739"/>
    </source>
</evidence>
<feature type="domain" description="ABC transporter" evidence="4">
    <location>
        <begin position="1"/>
        <end position="26"/>
    </location>
</feature>
<organism evidence="5 6">
    <name type="scientific">Candidatus Beckwithbacteria bacterium CG_4_9_14_0_2_um_filter_47_11</name>
    <dbReference type="NCBI Taxonomy" id="1974494"/>
    <lineage>
        <taxon>Bacteria</taxon>
        <taxon>Candidatus Beckwithiibacteriota</taxon>
    </lineage>
</organism>
<evidence type="ECO:0000256" key="1">
    <source>
        <dbReference type="ARBA" id="ARBA00022448"/>
    </source>
</evidence>
<dbReference type="InterPro" id="IPR027417">
    <property type="entry name" value="P-loop_NTPase"/>
</dbReference>
<dbReference type="Pfam" id="PF00005">
    <property type="entry name" value="ABC_tran"/>
    <property type="match status" value="1"/>
</dbReference>
<keyword evidence="3 5" id="KW-0067">ATP-binding</keyword>
<sequence length="105" mass="11585">GEKQKVCLAGVLARDPEVILLDEPTAMLDYQSSLDLYRQLLKLNSQGKTIITVEHNTSLLLHFTQKTLILDKGKMAAFGPTKTVLKNKTLINRLGLRPACAGRPV</sequence>
<reference evidence="6" key="1">
    <citation type="submission" date="2017-09" db="EMBL/GenBank/DDBJ databases">
        <title>Depth-based differentiation of microbial function through sediment-hosted aquifers and enrichment of novel symbionts in the deep terrestrial subsurface.</title>
        <authorList>
            <person name="Probst A.J."/>
            <person name="Ladd B."/>
            <person name="Jarett J.K."/>
            <person name="Geller-Mcgrath D.E."/>
            <person name="Sieber C.M.K."/>
            <person name="Emerson J.B."/>
            <person name="Anantharaman K."/>
            <person name="Thomas B.C."/>
            <person name="Malmstrom R."/>
            <person name="Stieglmeier M."/>
            <person name="Klingl A."/>
            <person name="Woyke T."/>
            <person name="Ryan C.M."/>
            <person name="Banfield J.F."/>
        </authorList>
    </citation>
    <scope>NUCLEOTIDE SEQUENCE [LARGE SCALE GENOMIC DNA]</scope>
</reference>
<evidence type="ECO:0000259" key="4">
    <source>
        <dbReference type="Pfam" id="PF00005"/>
    </source>
</evidence>
<dbReference type="PANTHER" id="PTHR43553">
    <property type="entry name" value="HEAVY METAL TRANSPORTER"/>
    <property type="match status" value="1"/>
</dbReference>
<dbReference type="GO" id="GO:0043190">
    <property type="term" value="C:ATP-binding cassette (ABC) transporter complex"/>
    <property type="evidence" value="ECO:0007669"/>
    <property type="project" value="TreeGrafter"/>
</dbReference>
<evidence type="ECO:0000313" key="5">
    <source>
        <dbReference type="EMBL" id="PJC66792.1"/>
    </source>
</evidence>
<dbReference type="EMBL" id="PFQV01000002">
    <property type="protein sequence ID" value="PJC66792.1"/>
    <property type="molecule type" value="Genomic_DNA"/>
</dbReference>
<comment type="caution">
    <text evidence="5">The sequence shown here is derived from an EMBL/GenBank/DDBJ whole genome shotgun (WGS) entry which is preliminary data.</text>
</comment>
<name>A0A2M8G5N3_9BACT</name>
<accession>A0A2M8G5N3</accession>
<evidence type="ECO:0000256" key="2">
    <source>
        <dbReference type="ARBA" id="ARBA00022741"/>
    </source>
</evidence>
<protein>
    <submittedName>
        <fullName evidence="5">ABC transporter ATP-binding protein</fullName>
    </submittedName>
</protein>
<dbReference type="GO" id="GO:0016887">
    <property type="term" value="F:ATP hydrolysis activity"/>
    <property type="evidence" value="ECO:0007669"/>
    <property type="project" value="InterPro"/>
</dbReference>
<dbReference type="GO" id="GO:0005524">
    <property type="term" value="F:ATP binding"/>
    <property type="evidence" value="ECO:0007669"/>
    <property type="project" value="UniProtKB-KW"/>
</dbReference>